<name>A0ABS8AHT4_9BACT</name>
<evidence type="ECO:0000313" key="3">
    <source>
        <dbReference type="Proteomes" id="UP001165297"/>
    </source>
</evidence>
<evidence type="ECO:0000256" key="1">
    <source>
        <dbReference type="SAM" id="SignalP"/>
    </source>
</evidence>
<dbReference type="Proteomes" id="UP001165297">
    <property type="component" value="Unassembled WGS sequence"/>
</dbReference>
<dbReference type="RefSeq" id="WP_226189603.1">
    <property type="nucleotide sequence ID" value="NZ_JAJADQ010000013.1"/>
</dbReference>
<dbReference type="EMBL" id="JAJADQ010000013">
    <property type="protein sequence ID" value="MCB2379991.1"/>
    <property type="molecule type" value="Genomic_DNA"/>
</dbReference>
<organism evidence="2 3">
    <name type="scientific">Hymenobacter nitidus</name>
    <dbReference type="NCBI Taxonomy" id="2880929"/>
    <lineage>
        <taxon>Bacteria</taxon>
        <taxon>Pseudomonadati</taxon>
        <taxon>Bacteroidota</taxon>
        <taxon>Cytophagia</taxon>
        <taxon>Cytophagales</taxon>
        <taxon>Hymenobacteraceae</taxon>
        <taxon>Hymenobacter</taxon>
    </lineage>
</organism>
<feature type="chain" id="PRO_5046426687" evidence="1">
    <location>
        <begin position="31"/>
        <end position="675"/>
    </location>
</feature>
<gene>
    <name evidence="2" type="ORF">LGH70_20520</name>
</gene>
<proteinExistence type="predicted"/>
<sequence length="675" mass="77362">MRRCRAYCCALCICLLLVLVGLGSPAIAQAVAPETTSAPADSLLLLSFRARRVGVSTYSQQTELRGRLLLTPQQMLHYRLLSDWIYDERGQPPFVREDYGAHVLHTLTLGRNWQVGQLAHYEQSRANATRTGAWQARLGYQHRLRPATALDTLSVARYVLLGGVAYDARNGRRDTGPTYGLEVTTLIYPSQQAKDPVAVRLFGTRAQLGPRIWQRTLAEGFYARAFDAFSSGSLRLGYRANRAEDYVPGNVQRIQSDTLAGQLSWVYQLSDKASFRSDNLLALPRRAFAYRQLSAESDTVQNLGYQQQELDTRQEVRVNSKKLQFVLLFNYRERNRNYALENNRNLSPARLSTATEREQIKDISEKTTLWQSELTWLPLPRHSLSVLGSAQLLRVDTPSQENNQDRDEAQHSLRLVWVGRWAGAFRTSLAVGGEYRQFVFIRASLSAENYADRLLHWEPSFTWAPGRFSLKSTYHLWVSYQVRDRLSEQLKNRASRVLEQQQHLGYQFTPRLLASLDYIRRENRIGLLNWEQFKESPLDTSITHDFSASLRHSWGALRGQNSLRLGYRFLEQRSHGRAALLDGGANGSASTLIYLRSLTRQQGPELAYERRTQTGFTVAASLWLQQLRTFYRYTEGQGAYVGAGYTTEDLQRSTRNLYPYFEVAVNWRIRSFRKV</sequence>
<keyword evidence="1" id="KW-0732">Signal</keyword>
<comment type="caution">
    <text evidence="2">The sequence shown here is derived from an EMBL/GenBank/DDBJ whole genome shotgun (WGS) entry which is preliminary data.</text>
</comment>
<evidence type="ECO:0000313" key="2">
    <source>
        <dbReference type="EMBL" id="MCB2379991.1"/>
    </source>
</evidence>
<feature type="signal peptide" evidence="1">
    <location>
        <begin position="1"/>
        <end position="30"/>
    </location>
</feature>
<accession>A0ABS8AHT4</accession>
<reference evidence="2" key="1">
    <citation type="submission" date="2021-10" db="EMBL/GenBank/DDBJ databases">
        <authorList>
            <person name="Dean J.D."/>
            <person name="Kim M.K."/>
            <person name="Newey C.N."/>
            <person name="Stoker T.S."/>
            <person name="Thompson D.W."/>
            <person name="Grose J.H."/>
        </authorList>
    </citation>
    <scope>NUCLEOTIDE SEQUENCE</scope>
    <source>
        <strain evidence="2">BT635</strain>
    </source>
</reference>
<protein>
    <submittedName>
        <fullName evidence="2">Uncharacterized protein</fullName>
    </submittedName>
</protein>
<keyword evidence="3" id="KW-1185">Reference proteome</keyword>